<protein>
    <recommendedName>
        <fullName evidence="3 6">Flagellar basal body rod protein FlgB</fullName>
    </recommendedName>
</protein>
<evidence type="ECO:0000313" key="7">
    <source>
        <dbReference type="EMBL" id="SEM06980.1"/>
    </source>
</evidence>
<evidence type="ECO:0000256" key="3">
    <source>
        <dbReference type="ARBA" id="ARBA00014376"/>
    </source>
</evidence>
<name>A0A1H7VD30_9BACT</name>
<dbReference type="NCBIfam" id="TIGR01396">
    <property type="entry name" value="FlgB"/>
    <property type="match status" value="1"/>
</dbReference>
<dbReference type="RefSeq" id="WP_093882310.1">
    <property type="nucleotide sequence ID" value="NZ_FOBS01000003.1"/>
</dbReference>
<evidence type="ECO:0000256" key="1">
    <source>
        <dbReference type="ARBA" id="ARBA00004117"/>
    </source>
</evidence>
<dbReference type="InterPro" id="IPR006300">
    <property type="entry name" value="FlgB"/>
</dbReference>
<accession>A0A1H7VD30</accession>
<keyword evidence="7" id="KW-0969">Cilium</keyword>
<dbReference type="EMBL" id="FOBS01000003">
    <property type="protein sequence ID" value="SEM06980.1"/>
    <property type="molecule type" value="Genomic_DNA"/>
</dbReference>
<comment type="similarity">
    <text evidence="2 6">Belongs to the flagella basal body rod proteins family.</text>
</comment>
<gene>
    <name evidence="7" type="ORF">SAMN04489760_103175</name>
</gene>
<comment type="subcellular location">
    <subcellularLocation>
        <location evidence="1 6">Bacterial flagellum basal body</location>
    </subcellularLocation>
</comment>
<sequence length="128" mass="14677">MEFLFNKTFGMLSGMLGYRSQRNKVIMSNIANMDSPDYKPKDYVFKSDLDKAIEDQNSLALAKTDKKHLPAVQDEISDKNFKVVETGDKVKMDEEMTSLAENHLMYNLSVEMLARKFKGLNTVLKETK</sequence>
<dbReference type="AlphaFoldDB" id="A0A1H7VD30"/>
<keyword evidence="7" id="KW-0282">Flagellum</keyword>
<dbReference type="OrthoDB" id="9788334at2"/>
<evidence type="ECO:0000256" key="5">
    <source>
        <dbReference type="ARBA" id="ARBA00024934"/>
    </source>
</evidence>
<dbReference type="GO" id="GO:0030694">
    <property type="term" value="C:bacterial-type flagellum basal body, rod"/>
    <property type="evidence" value="ECO:0007669"/>
    <property type="project" value="InterPro"/>
</dbReference>
<evidence type="ECO:0000256" key="6">
    <source>
        <dbReference type="PIRNR" id="PIRNR002889"/>
    </source>
</evidence>
<dbReference type="PIRSF" id="PIRSF002889">
    <property type="entry name" value="Rod_FlgB"/>
    <property type="match status" value="1"/>
</dbReference>
<dbReference type="Proteomes" id="UP000198744">
    <property type="component" value="Unassembled WGS sequence"/>
</dbReference>
<comment type="subunit">
    <text evidence="6">The basal body constitutes a major portion of the flagellar organelle and consists of a number of rings mounted on a central rod.</text>
</comment>
<evidence type="ECO:0000313" key="8">
    <source>
        <dbReference type="Proteomes" id="UP000198744"/>
    </source>
</evidence>
<organism evidence="7 8">
    <name type="scientific">Syntrophus gentianae</name>
    <dbReference type="NCBI Taxonomy" id="43775"/>
    <lineage>
        <taxon>Bacteria</taxon>
        <taxon>Pseudomonadati</taxon>
        <taxon>Thermodesulfobacteriota</taxon>
        <taxon>Syntrophia</taxon>
        <taxon>Syntrophales</taxon>
        <taxon>Syntrophaceae</taxon>
        <taxon>Syntrophus</taxon>
    </lineage>
</organism>
<evidence type="ECO:0000256" key="2">
    <source>
        <dbReference type="ARBA" id="ARBA00009677"/>
    </source>
</evidence>
<keyword evidence="8" id="KW-1185">Reference proteome</keyword>
<dbReference type="GO" id="GO:0071973">
    <property type="term" value="P:bacterial-type flagellum-dependent cell motility"/>
    <property type="evidence" value="ECO:0007669"/>
    <property type="project" value="InterPro"/>
</dbReference>
<keyword evidence="4 6" id="KW-0975">Bacterial flagellum</keyword>
<dbReference type="STRING" id="43775.SAMN04489760_103175"/>
<comment type="function">
    <text evidence="5 6">Structural component of flagellum, the bacterial motility apparatus. Part of the rod structure of flagellar basal body.</text>
</comment>
<reference evidence="7 8" key="1">
    <citation type="submission" date="2016-10" db="EMBL/GenBank/DDBJ databases">
        <authorList>
            <person name="de Groot N.N."/>
        </authorList>
    </citation>
    <scope>NUCLEOTIDE SEQUENCE [LARGE SCALE GENOMIC DNA]</scope>
    <source>
        <strain evidence="7 8">DSM 8423</strain>
    </source>
</reference>
<evidence type="ECO:0000256" key="4">
    <source>
        <dbReference type="ARBA" id="ARBA00023143"/>
    </source>
</evidence>
<proteinExistence type="inferred from homology"/>
<keyword evidence="7" id="KW-0966">Cell projection</keyword>